<evidence type="ECO:0000313" key="2">
    <source>
        <dbReference type="EMBL" id="VDM43439.1"/>
    </source>
</evidence>
<gene>
    <name evidence="2" type="ORF">TCNE_LOCUS12118</name>
</gene>
<dbReference type="Proteomes" id="UP000050794">
    <property type="component" value="Unassembled WGS sequence"/>
</dbReference>
<feature type="compositionally biased region" description="Basic and acidic residues" evidence="1">
    <location>
        <begin position="82"/>
        <end position="94"/>
    </location>
</feature>
<reference evidence="2 3" key="2">
    <citation type="submission" date="2018-11" db="EMBL/GenBank/DDBJ databases">
        <authorList>
            <consortium name="Pathogen Informatics"/>
        </authorList>
    </citation>
    <scope>NUCLEOTIDE SEQUENCE [LARGE SCALE GENOMIC DNA]</scope>
</reference>
<feature type="region of interest" description="Disordered" evidence="1">
    <location>
        <begin position="57"/>
        <end position="94"/>
    </location>
</feature>
<protein>
    <submittedName>
        <fullName evidence="4">Transposase</fullName>
    </submittedName>
</protein>
<reference evidence="4" key="1">
    <citation type="submission" date="2016-06" db="UniProtKB">
        <authorList>
            <consortium name="WormBaseParasite"/>
        </authorList>
    </citation>
    <scope>IDENTIFICATION</scope>
</reference>
<keyword evidence="3" id="KW-1185">Reference proteome</keyword>
<dbReference type="AlphaFoldDB" id="A0A183UUE8"/>
<sequence>MSRKAIDPANNPTGYIDCIGELTELMLEDDVSEPMLNHNGCSVRRGFKLTCAQARQNTRNGNGTKRDDYTDGTGMQETVCPNRREAETSEHKGH</sequence>
<organism evidence="3 4">
    <name type="scientific">Toxocara canis</name>
    <name type="common">Canine roundworm</name>
    <dbReference type="NCBI Taxonomy" id="6265"/>
    <lineage>
        <taxon>Eukaryota</taxon>
        <taxon>Metazoa</taxon>
        <taxon>Ecdysozoa</taxon>
        <taxon>Nematoda</taxon>
        <taxon>Chromadorea</taxon>
        <taxon>Rhabditida</taxon>
        <taxon>Spirurina</taxon>
        <taxon>Ascaridomorpha</taxon>
        <taxon>Ascaridoidea</taxon>
        <taxon>Toxocaridae</taxon>
        <taxon>Toxocara</taxon>
    </lineage>
</organism>
<evidence type="ECO:0000313" key="3">
    <source>
        <dbReference type="Proteomes" id="UP000050794"/>
    </source>
</evidence>
<dbReference type="WBParaSite" id="TCNE_0001211801-mRNA-1">
    <property type="protein sequence ID" value="TCNE_0001211801-mRNA-1"/>
    <property type="gene ID" value="TCNE_0001211801"/>
</dbReference>
<evidence type="ECO:0000256" key="1">
    <source>
        <dbReference type="SAM" id="MobiDB-lite"/>
    </source>
</evidence>
<evidence type="ECO:0000313" key="4">
    <source>
        <dbReference type="WBParaSite" id="TCNE_0001211801-mRNA-1"/>
    </source>
</evidence>
<dbReference type="EMBL" id="UYWY01021124">
    <property type="protein sequence ID" value="VDM43439.1"/>
    <property type="molecule type" value="Genomic_DNA"/>
</dbReference>
<name>A0A183UUE8_TOXCA</name>
<proteinExistence type="predicted"/>
<accession>A0A183UUE8</accession>